<comment type="pathway">
    <text evidence="2 9">Amino-acid biosynthesis; L-tryptophan biosynthesis; L-tryptophan from chorismate: step 3/5.</text>
</comment>
<reference evidence="11 12" key="1">
    <citation type="submission" date="2016-10" db="EMBL/GenBank/DDBJ databases">
        <title>Description of Gloeomargarita lithophora gen. nov., sp. nov., a thylakoid-bearing basal-branching cyanobacterium with intracellular carbonates, and proposal for Gloeomargaritales ord. nov.</title>
        <authorList>
            <person name="Moreira D."/>
            <person name="Tavera R."/>
            <person name="Benzerara K."/>
            <person name="Skouri-Panet F."/>
            <person name="Couradeau E."/>
            <person name="Gerard E."/>
            <person name="Loussert C."/>
            <person name="Novelo E."/>
            <person name="Zivanovic Y."/>
            <person name="Lopez-Garcia P."/>
        </authorList>
    </citation>
    <scope>NUCLEOTIDE SEQUENCE [LARGE SCALE GENOMIC DNA]</scope>
    <source>
        <strain evidence="11 12">D10</strain>
    </source>
</reference>
<accession>A0A1J0AB85</accession>
<dbReference type="Gene3D" id="3.20.20.70">
    <property type="entry name" value="Aldolase class I"/>
    <property type="match status" value="1"/>
</dbReference>
<evidence type="ECO:0000256" key="2">
    <source>
        <dbReference type="ARBA" id="ARBA00004664"/>
    </source>
</evidence>
<gene>
    <name evidence="9 11" type="primary">trpF</name>
    <name evidence="11" type="ORF">GlitD10_0878</name>
</gene>
<keyword evidence="7 9" id="KW-0057">Aromatic amino acid biosynthesis</keyword>
<evidence type="ECO:0000313" key="12">
    <source>
        <dbReference type="Proteomes" id="UP000180235"/>
    </source>
</evidence>
<feature type="domain" description="N-(5'phosphoribosyl) anthranilate isomerase (PRAI)" evidence="10">
    <location>
        <begin position="3"/>
        <end position="205"/>
    </location>
</feature>
<dbReference type="InterPro" id="IPR044643">
    <property type="entry name" value="TrpF_fam"/>
</dbReference>
<dbReference type="STRING" id="1188229.GlitD10_0878"/>
<proteinExistence type="inferred from homology"/>
<evidence type="ECO:0000256" key="4">
    <source>
        <dbReference type="ARBA" id="ARBA00022272"/>
    </source>
</evidence>
<evidence type="ECO:0000256" key="1">
    <source>
        <dbReference type="ARBA" id="ARBA00001164"/>
    </source>
</evidence>
<dbReference type="InterPro" id="IPR013785">
    <property type="entry name" value="Aldolase_TIM"/>
</dbReference>
<dbReference type="Proteomes" id="UP000180235">
    <property type="component" value="Chromosome"/>
</dbReference>
<comment type="similarity">
    <text evidence="9">Belongs to the TrpF family.</text>
</comment>
<evidence type="ECO:0000256" key="7">
    <source>
        <dbReference type="ARBA" id="ARBA00023141"/>
    </source>
</evidence>
<dbReference type="GO" id="GO:0004640">
    <property type="term" value="F:phosphoribosylanthranilate isomerase activity"/>
    <property type="evidence" value="ECO:0007669"/>
    <property type="project" value="UniProtKB-UniRule"/>
</dbReference>
<evidence type="ECO:0000256" key="8">
    <source>
        <dbReference type="ARBA" id="ARBA00023235"/>
    </source>
</evidence>
<organism evidence="11 12">
    <name type="scientific">Gloeomargarita lithophora Alchichica-D10</name>
    <dbReference type="NCBI Taxonomy" id="1188229"/>
    <lineage>
        <taxon>Bacteria</taxon>
        <taxon>Bacillati</taxon>
        <taxon>Cyanobacteriota</taxon>
        <taxon>Cyanophyceae</taxon>
        <taxon>Gloeomargaritales</taxon>
        <taxon>Gloeomargaritaceae</taxon>
        <taxon>Gloeomargarita</taxon>
    </lineage>
</organism>
<dbReference type="PANTHER" id="PTHR42894:SF1">
    <property type="entry name" value="N-(5'-PHOSPHORIBOSYL)ANTHRANILATE ISOMERASE"/>
    <property type="match status" value="1"/>
</dbReference>
<dbReference type="UniPathway" id="UPA00035">
    <property type="reaction ID" value="UER00042"/>
</dbReference>
<dbReference type="AlphaFoldDB" id="A0A1J0AB85"/>
<evidence type="ECO:0000256" key="6">
    <source>
        <dbReference type="ARBA" id="ARBA00022822"/>
    </source>
</evidence>
<dbReference type="EC" id="5.3.1.24" evidence="3 9"/>
<evidence type="ECO:0000256" key="5">
    <source>
        <dbReference type="ARBA" id="ARBA00022605"/>
    </source>
</evidence>
<dbReference type="EMBL" id="CP017675">
    <property type="protein sequence ID" value="APB33196.1"/>
    <property type="molecule type" value="Genomic_DNA"/>
</dbReference>
<sequence>MEVKICGLTRVEQAVAIARMGVTAVGIICVPSSPRYVAPAQQQELNHALADYPVWRVGVFAQSPIPEVIEIARTSGFNALQLHGEESPADCQYVREALPQVFLIKAMRVRDAGSLAAIAAYAPWVDRILLDAYDPQHLGGTGLAWDWQMLADQTPSLRWWLAGGVTPENCGAAVAQTQPDGIDVSSGVEVAPGVKDLPRVEQLLQRIQGH</sequence>
<comment type="catalytic activity">
    <reaction evidence="1 9">
        <text>N-(5-phospho-beta-D-ribosyl)anthranilate = 1-(2-carboxyphenylamino)-1-deoxy-D-ribulose 5-phosphate</text>
        <dbReference type="Rhea" id="RHEA:21540"/>
        <dbReference type="ChEBI" id="CHEBI:18277"/>
        <dbReference type="ChEBI" id="CHEBI:58613"/>
        <dbReference type="EC" id="5.3.1.24"/>
    </reaction>
</comment>
<name>A0A1J0AB85_9CYAN</name>
<dbReference type="GO" id="GO:0000162">
    <property type="term" value="P:L-tryptophan biosynthetic process"/>
    <property type="evidence" value="ECO:0007669"/>
    <property type="project" value="UniProtKB-UniRule"/>
</dbReference>
<dbReference type="InterPro" id="IPR001240">
    <property type="entry name" value="PRAI_dom"/>
</dbReference>
<dbReference type="Pfam" id="PF00697">
    <property type="entry name" value="PRAI"/>
    <property type="match status" value="1"/>
</dbReference>
<keyword evidence="12" id="KW-1185">Reference proteome</keyword>
<dbReference type="InterPro" id="IPR011060">
    <property type="entry name" value="RibuloseP-bd_barrel"/>
</dbReference>
<dbReference type="RefSeq" id="WP_071453816.1">
    <property type="nucleotide sequence ID" value="NZ_CP017675.1"/>
</dbReference>
<keyword evidence="5 9" id="KW-0028">Amino-acid biosynthesis</keyword>
<protein>
    <recommendedName>
        <fullName evidence="4 9">N-(5'-phosphoribosyl)anthranilate isomerase</fullName>
        <shortName evidence="9">PRAI</shortName>
        <ecNumber evidence="3 9">5.3.1.24</ecNumber>
    </recommendedName>
</protein>
<evidence type="ECO:0000313" key="11">
    <source>
        <dbReference type="EMBL" id="APB33196.1"/>
    </source>
</evidence>
<dbReference type="CDD" id="cd00405">
    <property type="entry name" value="PRAI"/>
    <property type="match status" value="1"/>
</dbReference>
<keyword evidence="6 9" id="KW-0822">Tryptophan biosynthesis</keyword>
<evidence type="ECO:0000256" key="3">
    <source>
        <dbReference type="ARBA" id="ARBA00012572"/>
    </source>
</evidence>
<dbReference type="OrthoDB" id="9786954at2"/>
<dbReference type="NCBIfam" id="NF002298">
    <property type="entry name" value="PRK01222.1-4"/>
    <property type="match status" value="1"/>
</dbReference>
<dbReference type="SUPFAM" id="SSF51366">
    <property type="entry name" value="Ribulose-phoshate binding barrel"/>
    <property type="match status" value="1"/>
</dbReference>
<keyword evidence="8 9" id="KW-0413">Isomerase</keyword>
<dbReference type="KEGG" id="glt:GlitD10_0878"/>
<dbReference type="PANTHER" id="PTHR42894">
    <property type="entry name" value="N-(5'-PHOSPHORIBOSYL)ANTHRANILATE ISOMERASE"/>
    <property type="match status" value="1"/>
</dbReference>
<evidence type="ECO:0000259" key="10">
    <source>
        <dbReference type="Pfam" id="PF00697"/>
    </source>
</evidence>
<evidence type="ECO:0000256" key="9">
    <source>
        <dbReference type="HAMAP-Rule" id="MF_00135"/>
    </source>
</evidence>
<dbReference type="HAMAP" id="MF_00135">
    <property type="entry name" value="PRAI"/>
    <property type="match status" value="1"/>
</dbReference>